<dbReference type="Gene3D" id="1.10.10.10">
    <property type="entry name" value="Winged helix-like DNA-binding domain superfamily/Winged helix DNA-binding domain"/>
    <property type="match status" value="1"/>
</dbReference>
<feature type="compositionally biased region" description="Basic residues" evidence="1">
    <location>
        <begin position="122"/>
        <end position="132"/>
    </location>
</feature>
<dbReference type="PROSITE" id="PS00042">
    <property type="entry name" value="HTH_CRP_1"/>
    <property type="match status" value="1"/>
</dbReference>
<dbReference type="InterPro" id="IPR036390">
    <property type="entry name" value="WH_DNA-bd_sf"/>
</dbReference>
<evidence type="ECO:0000313" key="2">
    <source>
        <dbReference type="EMBL" id="ARN57220.1"/>
    </source>
</evidence>
<feature type="compositionally biased region" description="Basic and acidic residues" evidence="1">
    <location>
        <begin position="152"/>
        <end position="168"/>
    </location>
</feature>
<dbReference type="InterPro" id="IPR036388">
    <property type="entry name" value="WH-like_DNA-bd_sf"/>
</dbReference>
<gene>
    <name evidence="2" type="ORF">STSP1_01618</name>
</gene>
<feature type="region of interest" description="Disordered" evidence="1">
    <location>
        <begin position="122"/>
        <end position="168"/>
    </location>
</feature>
<dbReference type="Proteomes" id="UP000193334">
    <property type="component" value="Chromosome"/>
</dbReference>
<dbReference type="InterPro" id="IPR018335">
    <property type="entry name" value="Tscrpt_reg_HTH_Crp-type_CS"/>
</dbReference>
<name>A0A1W6LN42_9BACT</name>
<protein>
    <submittedName>
        <fullName evidence="2">Uncharacterized protein</fullName>
    </submittedName>
</protein>
<reference evidence="3" key="1">
    <citation type="submission" date="2017-04" db="EMBL/GenBank/DDBJ databases">
        <title>Comparative genomics and description of representatives of a novel lineage of planctomycetes thriving in anoxic sediments.</title>
        <authorList>
            <person name="Spring S."/>
            <person name="Bunk B."/>
            <person name="Sproer C."/>
        </authorList>
    </citation>
    <scope>NUCLEOTIDE SEQUENCE [LARGE SCALE GENOMIC DNA]</scope>
    <source>
        <strain evidence="3">ST-PulAB-D4</strain>
    </source>
</reference>
<organism evidence="2 3">
    <name type="scientific">Sedimentisphaera salicampi</name>
    <dbReference type="NCBI Taxonomy" id="1941349"/>
    <lineage>
        <taxon>Bacteria</taxon>
        <taxon>Pseudomonadati</taxon>
        <taxon>Planctomycetota</taxon>
        <taxon>Phycisphaerae</taxon>
        <taxon>Sedimentisphaerales</taxon>
        <taxon>Sedimentisphaeraceae</taxon>
        <taxon>Sedimentisphaera</taxon>
    </lineage>
</organism>
<dbReference type="KEGG" id="pbp:STSP1_01618"/>
<accession>A0A1W6LN42</accession>
<evidence type="ECO:0000313" key="3">
    <source>
        <dbReference type="Proteomes" id="UP000193334"/>
    </source>
</evidence>
<dbReference type="RefSeq" id="WP_085755884.1">
    <property type="nucleotide sequence ID" value="NZ_CP021023.1"/>
</dbReference>
<dbReference type="EMBL" id="CP021023">
    <property type="protein sequence ID" value="ARN57220.1"/>
    <property type="molecule type" value="Genomic_DNA"/>
</dbReference>
<dbReference type="SUPFAM" id="SSF46785">
    <property type="entry name" value="Winged helix' DNA-binding domain"/>
    <property type="match status" value="1"/>
</dbReference>
<dbReference type="GO" id="GO:0003700">
    <property type="term" value="F:DNA-binding transcription factor activity"/>
    <property type="evidence" value="ECO:0007669"/>
    <property type="project" value="InterPro"/>
</dbReference>
<proteinExistence type="predicted"/>
<evidence type="ECO:0000256" key="1">
    <source>
        <dbReference type="SAM" id="MobiDB-lite"/>
    </source>
</evidence>
<dbReference type="AlphaFoldDB" id="A0A1W6LN42"/>
<keyword evidence="3" id="KW-1185">Reference proteome</keyword>
<sequence length="233" mass="26061">MISYIKIESDILNLPVGSAEKIVLAAGRLPKGCRMSNAQLARICGVSERSISRIVSDLSCGGLIEIREAGRNRVIETTDFQEKLQIDKLAHRQIGYSQSGFEHRQSGVQHRQIGEDHRQIVHHNLKSKRNKKEKAASRTKEPSGGALCSSPSEEKTSGHGGREKTRGDIGDFTMKEFREYIADKLGMKPGWENYAGRAYELRIAIFTAGSRENAQFLEWVRKRRASTCGSDSR</sequence>